<evidence type="ECO:0000256" key="1">
    <source>
        <dbReference type="ARBA" id="ARBA00004651"/>
    </source>
</evidence>
<accession>A0ABQ7DE78</accession>
<keyword evidence="14" id="KW-1185">Reference proteome</keyword>
<dbReference type="PANTHER" id="PTHR30540">
    <property type="entry name" value="OSMOTIC STRESS POTASSIUM TRANSPORTER"/>
    <property type="match status" value="1"/>
</dbReference>
<comment type="similarity">
    <text evidence="2">Belongs to the HAK/KUP transporter (TC 2.A.72.3) family.</text>
</comment>
<dbReference type="Pfam" id="PF02705">
    <property type="entry name" value="K_trans"/>
    <property type="match status" value="2"/>
</dbReference>
<feature type="domain" description="K+ potassium transporter C-terminal" evidence="12">
    <location>
        <begin position="712"/>
        <end position="942"/>
    </location>
</feature>
<evidence type="ECO:0000256" key="10">
    <source>
        <dbReference type="SAM" id="Phobius"/>
    </source>
</evidence>
<keyword evidence="8" id="KW-0406">Ion transport</keyword>
<dbReference type="InterPro" id="IPR003855">
    <property type="entry name" value="K+_transporter"/>
</dbReference>
<keyword evidence="6" id="KW-0630">Potassium</keyword>
<keyword evidence="4" id="KW-0633">Potassium transport</keyword>
<feature type="transmembrane region" description="Helical" evidence="10">
    <location>
        <begin position="47"/>
        <end position="69"/>
    </location>
</feature>
<feature type="domain" description="K+ potassium transporter C-terminal" evidence="12">
    <location>
        <begin position="331"/>
        <end position="558"/>
    </location>
</feature>
<name>A0ABQ7DE78_BRACR</name>
<evidence type="ECO:0000256" key="6">
    <source>
        <dbReference type="ARBA" id="ARBA00022958"/>
    </source>
</evidence>
<dbReference type="EMBL" id="QGKV02000759">
    <property type="protein sequence ID" value="KAF3569400.1"/>
    <property type="molecule type" value="Genomic_DNA"/>
</dbReference>
<evidence type="ECO:0000256" key="9">
    <source>
        <dbReference type="ARBA" id="ARBA00023136"/>
    </source>
</evidence>
<dbReference type="InterPro" id="IPR053952">
    <property type="entry name" value="K_trans_C"/>
</dbReference>
<organism evidence="13 14">
    <name type="scientific">Brassica cretica</name>
    <name type="common">Mustard</name>
    <dbReference type="NCBI Taxonomy" id="69181"/>
    <lineage>
        <taxon>Eukaryota</taxon>
        <taxon>Viridiplantae</taxon>
        <taxon>Streptophyta</taxon>
        <taxon>Embryophyta</taxon>
        <taxon>Tracheophyta</taxon>
        <taxon>Spermatophyta</taxon>
        <taxon>Magnoliopsida</taxon>
        <taxon>eudicotyledons</taxon>
        <taxon>Gunneridae</taxon>
        <taxon>Pentapetalae</taxon>
        <taxon>rosids</taxon>
        <taxon>malvids</taxon>
        <taxon>Brassicales</taxon>
        <taxon>Brassicaceae</taxon>
        <taxon>Brassiceae</taxon>
        <taxon>Brassica</taxon>
    </lineage>
</organism>
<dbReference type="InterPro" id="IPR053951">
    <property type="entry name" value="K_trans_N"/>
</dbReference>
<evidence type="ECO:0000259" key="11">
    <source>
        <dbReference type="Pfam" id="PF02705"/>
    </source>
</evidence>
<keyword evidence="9 10" id="KW-0472">Membrane</keyword>
<keyword evidence="5 10" id="KW-0812">Transmembrane</keyword>
<reference evidence="13 14" key="1">
    <citation type="journal article" date="2020" name="BMC Genomics">
        <title>Intraspecific diversification of the crop wild relative Brassica cretica Lam. using demographic model selection.</title>
        <authorList>
            <person name="Kioukis A."/>
            <person name="Michalopoulou V.A."/>
            <person name="Briers L."/>
            <person name="Pirintsos S."/>
            <person name="Studholme D.J."/>
            <person name="Pavlidis P."/>
            <person name="Sarris P.F."/>
        </authorList>
    </citation>
    <scope>NUCLEOTIDE SEQUENCE [LARGE SCALE GENOMIC DNA]</scope>
    <source>
        <strain evidence="14">cv. PFS-1207/04</strain>
    </source>
</reference>
<feature type="transmembrane region" description="Helical" evidence="10">
    <location>
        <begin position="223"/>
        <end position="242"/>
    </location>
</feature>
<evidence type="ECO:0000259" key="12">
    <source>
        <dbReference type="Pfam" id="PF22776"/>
    </source>
</evidence>
<evidence type="ECO:0000313" key="14">
    <source>
        <dbReference type="Proteomes" id="UP000266723"/>
    </source>
</evidence>
<feature type="transmembrane region" description="Helical" evidence="10">
    <location>
        <begin position="139"/>
        <end position="158"/>
    </location>
</feature>
<feature type="transmembrane region" description="Helical" evidence="10">
    <location>
        <begin position="249"/>
        <end position="271"/>
    </location>
</feature>
<dbReference type="Pfam" id="PF22776">
    <property type="entry name" value="K_trans_C"/>
    <property type="match status" value="2"/>
</dbReference>
<evidence type="ECO:0000256" key="5">
    <source>
        <dbReference type="ARBA" id="ARBA00022692"/>
    </source>
</evidence>
<feature type="domain" description="K+ potassium transporter integral membrane" evidence="11">
    <location>
        <begin position="20"/>
        <end position="126"/>
    </location>
</feature>
<feature type="transmembrane region" description="Helical" evidence="10">
    <location>
        <begin position="96"/>
        <end position="119"/>
    </location>
</feature>
<keyword evidence="7 10" id="KW-1133">Transmembrane helix</keyword>
<evidence type="ECO:0000256" key="3">
    <source>
        <dbReference type="ARBA" id="ARBA00022448"/>
    </source>
</evidence>
<comment type="caution">
    <text evidence="13">The sequence shown here is derived from an EMBL/GenBank/DDBJ whole genome shotgun (WGS) entry which is preliminary data.</text>
</comment>
<comment type="subcellular location">
    <subcellularLocation>
        <location evidence="1">Cell membrane</location>
        <topology evidence="1">Multi-pass membrane protein</topology>
    </subcellularLocation>
</comment>
<gene>
    <name evidence="13" type="ORF">DY000_02018972</name>
</gene>
<feature type="transmembrane region" description="Helical" evidence="10">
    <location>
        <begin position="191"/>
        <end position="211"/>
    </location>
</feature>
<evidence type="ECO:0008006" key="15">
    <source>
        <dbReference type="Google" id="ProtNLM"/>
    </source>
</evidence>
<sequence length="1119" mass="126892">MNQFPANFLLYLNQLNQCNSADVEVPVVCAILMLLFSLQHYGTRLGFLFAPIVLVWLLCISTIGVYNIFRWNPHVYKALSPYYIYKFLKKSRQRGWMSLGGILLCITGSEAMFADLGHFTQLSIQAKLRSHSLFTRQKIRWHVLAIAILAAVVGRQAIITGTFSIIKQCTSLGCFPKVKIVHTSSKMHGQIYIPEINWTLMLLCLAVTVGFRDTKHISNASGLAVITVMLVTTCLMSLVIVLCWRKSTLYALAFIFFFGTIESLYFSASLIKFREGPWLPLALSFIFLLLMYLWHYGTVMRYVFDVQNKVSVNWLLTLFGSSNLGIVRVRGIGVISTELVSGVPAIFCHFVTNLPAFHQVVVFLCVKSVPVPHVKPEERFLIGRVGPKEYRLYRCIARYGYRDVHKDDVEFEQDLVCSIAEFIRSDKAFDYELDPGNESERLTVVAASSSSLEGVQIYEDDCLDEREQWSLRVKKRVRFVLPERSRIDRSAEEELTELTEAREAGMAFIMGHSYVRAKAGSSVVKKMAINFGYDFLRRNSRGLCYGLSTPHASTLEVVSAKPPPVKIVSGLVTNVASMLWKWLWSLQTSTTTTATTKSGKTTSKKYFWAQGGKSNSRFGGYYRYASNDLPDVTSNRLILAQKHSLRASLHLILLRNNRISLLSISFIFLLLMYLWHYGTVKRYEFDVQNKVSVNWLLTLFGSSNLGIVRVRGIGVISTELVSGVPAIFFHFVTNLPAFHQVVVFLCVKSVPVPRVKPEERFLVGRVGPKEYRLYLCIARYGYRDVHKDDVEFEQDLVCSIAEFIRSDKAFDYELDPGNESERLTVVAASSSSLEGVQIYEDDCFDKREQSSSLEPRVKKRVRFVLPESSRIDRHAEEELRELTEAREAGMAFIMGHSYVRAKAGSSVVKKVPINFGYDFLRRNSRGLCYGLSTPHASTLEVVSAKPPPVKIVSGLVTNVASMLWKWLWSLQTSTTTTATTKSGSSQPSGPGGNLWWQRIKTVDKLEPDERWWISGWNKMREWSEILAGPKWKTFIRRVGRSQFCGFGGDGGSSRPDQVGFRYDSSSYSLNFDDGKQMGHFEDEFPYRDYSMRFTSPSLPVSTKCSIDFDNDNYAPPMIK</sequence>
<proteinExistence type="inferred from homology"/>
<dbReference type="Proteomes" id="UP000266723">
    <property type="component" value="Unassembled WGS sequence"/>
</dbReference>
<feature type="domain" description="K+ potassium transporter integral membrane" evidence="11">
    <location>
        <begin position="137"/>
        <end position="316"/>
    </location>
</feature>
<evidence type="ECO:0000256" key="2">
    <source>
        <dbReference type="ARBA" id="ARBA00008440"/>
    </source>
</evidence>
<evidence type="ECO:0000313" key="13">
    <source>
        <dbReference type="EMBL" id="KAF3569400.1"/>
    </source>
</evidence>
<evidence type="ECO:0000256" key="8">
    <source>
        <dbReference type="ARBA" id="ARBA00023065"/>
    </source>
</evidence>
<evidence type="ECO:0000256" key="7">
    <source>
        <dbReference type="ARBA" id="ARBA00022989"/>
    </source>
</evidence>
<protein>
    <recommendedName>
        <fullName evidence="15">Potassium transporter</fullName>
    </recommendedName>
</protein>
<feature type="transmembrane region" description="Helical" evidence="10">
    <location>
        <begin position="277"/>
        <end position="294"/>
    </location>
</feature>
<keyword evidence="3" id="KW-0813">Transport</keyword>
<feature type="transmembrane region" description="Helical" evidence="10">
    <location>
        <begin position="659"/>
        <end position="678"/>
    </location>
</feature>
<dbReference type="PANTHER" id="PTHR30540:SF10">
    <property type="entry name" value="POTASSIUM TRANSPORTER 8"/>
    <property type="match status" value="1"/>
</dbReference>
<evidence type="ECO:0000256" key="4">
    <source>
        <dbReference type="ARBA" id="ARBA00022538"/>
    </source>
</evidence>